<organism evidence="3 4">
    <name type="scientific">Litoreibacter janthinus</name>
    <dbReference type="NCBI Taxonomy" id="670154"/>
    <lineage>
        <taxon>Bacteria</taxon>
        <taxon>Pseudomonadati</taxon>
        <taxon>Pseudomonadota</taxon>
        <taxon>Alphaproteobacteria</taxon>
        <taxon>Rhodobacterales</taxon>
        <taxon>Roseobacteraceae</taxon>
        <taxon>Litoreibacter</taxon>
    </lineage>
</organism>
<accession>A0A1I6GJL0</accession>
<reference evidence="4" key="1">
    <citation type="submission" date="2016-10" db="EMBL/GenBank/DDBJ databases">
        <authorList>
            <person name="Varghese N."/>
            <person name="Submissions S."/>
        </authorList>
    </citation>
    <scope>NUCLEOTIDE SEQUENCE [LARGE SCALE GENOMIC DNA]</scope>
    <source>
        <strain evidence="4">DSM 26921</strain>
    </source>
</reference>
<feature type="signal peptide" evidence="2">
    <location>
        <begin position="1"/>
        <end position="22"/>
    </location>
</feature>
<evidence type="ECO:0008006" key="5">
    <source>
        <dbReference type="Google" id="ProtNLM"/>
    </source>
</evidence>
<evidence type="ECO:0000256" key="1">
    <source>
        <dbReference type="SAM" id="MobiDB-lite"/>
    </source>
</evidence>
<name>A0A1I6GJL0_9RHOB</name>
<evidence type="ECO:0000313" key="3">
    <source>
        <dbReference type="EMBL" id="SFR42350.1"/>
    </source>
</evidence>
<evidence type="ECO:0000313" key="4">
    <source>
        <dbReference type="Proteomes" id="UP000199658"/>
    </source>
</evidence>
<feature type="region of interest" description="Disordered" evidence="1">
    <location>
        <begin position="115"/>
        <end position="141"/>
    </location>
</feature>
<gene>
    <name evidence="3" type="ORF">SAMN04488002_1577</name>
</gene>
<feature type="chain" id="PRO_5011791239" description="Plastocyanin" evidence="2">
    <location>
        <begin position="23"/>
        <end position="141"/>
    </location>
</feature>
<dbReference type="OrthoDB" id="9796416at2"/>
<dbReference type="InterPro" id="IPR008972">
    <property type="entry name" value="Cupredoxin"/>
</dbReference>
<dbReference type="EMBL" id="FOYO01000001">
    <property type="protein sequence ID" value="SFR42350.1"/>
    <property type="molecule type" value="Genomic_DNA"/>
</dbReference>
<protein>
    <recommendedName>
        <fullName evidence="5">Plastocyanin</fullName>
    </recommendedName>
</protein>
<keyword evidence="2" id="KW-0732">Signal</keyword>
<dbReference type="AlphaFoldDB" id="A0A1I6GJL0"/>
<dbReference type="Proteomes" id="UP000199658">
    <property type="component" value="Unassembled WGS sequence"/>
</dbReference>
<proteinExistence type="predicted"/>
<keyword evidence="4" id="KW-1185">Reference proteome</keyword>
<dbReference type="STRING" id="670154.SAMN04488002_1577"/>
<dbReference type="SUPFAM" id="SSF49503">
    <property type="entry name" value="Cupredoxins"/>
    <property type="match status" value="1"/>
</dbReference>
<dbReference type="RefSeq" id="WP_090214754.1">
    <property type="nucleotide sequence ID" value="NZ_FOYO01000001.1"/>
</dbReference>
<evidence type="ECO:0000256" key="2">
    <source>
        <dbReference type="SAM" id="SignalP"/>
    </source>
</evidence>
<sequence length="141" mass="14516">MRKFVLSCAACAVAITAGVAGATGIEDDETLGIGDQMAERRVDIKGGVFFPPMILAGAGETIIIRNQEDEVHDATALDGSWTTGPIQPGALAEVTVSADMVLCFKSTTNEEYKGAFGSPETGEAPECFELSGAGDGDTAVN</sequence>